<evidence type="ECO:0000256" key="1">
    <source>
        <dbReference type="ARBA" id="ARBA00013258"/>
    </source>
</evidence>
<dbReference type="GO" id="GO:0006633">
    <property type="term" value="P:fatty acid biosynthetic process"/>
    <property type="evidence" value="ECO:0007669"/>
    <property type="project" value="TreeGrafter"/>
</dbReference>
<reference evidence="5" key="1">
    <citation type="journal article" date="2014" name="Int. J. Syst. Evol. Microbiol.">
        <title>Complete genome sequence of Corynebacterium casei LMG S-19264T (=DSM 44701T), isolated from a smear-ripened cheese.</title>
        <authorList>
            <consortium name="US DOE Joint Genome Institute (JGI-PGF)"/>
            <person name="Walter F."/>
            <person name="Albersmeier A."/>
            <person name="Kalinowski J."/>
            <person name="Ruckert C."/>
        </authorList>
    </citation>
    <scope>NUCLEOTIDE SEQUENCE</scope>
    <source>
        <strain evidence="5">NBRC 112290</strain>
    </source>
</reference>
<keyword evidence="3" id="KW-0012">Acyltransferase</keyword>
<comment type="catalytic activity">
    <reaction evidence="4">
        <text>holo-[ACP] + malonyl-CoA = malonyl-[ACP] + CoA</text>
        <dbReference type="Rhea" id="RHEA:41792"/>
        <dbReference type="Rhea" id="RHEA-COMP:9623"/>
        <dbReference type="Rhea" id="RHEA-COMP:9685"/>
        <dbReference type="ChEBI" id="CHEBI:57287"/>
        <dbReference type="ChEBI" id="CHEBI:57384"/>
        <dbReference type="ChEBI" id="CHEBI:64479"/>
        <dbReference type="ChEBI" id="CHEBI:78449"/>
        <dbReference type="EC" id="2.3.1.39"/>
    </reaction>
</comment>
<dbReference type="GO" id="GO:0005829">
    <property type="term" value="C:cytosol"/>
    <property type="evidence" value="ECO:0007669"/>
    <property type="project" value="TreeGrafter"/>
</dbReference>
<proteinExistence type="predicted"/>
<evidence type="ECO:0000256" key="2">
    <source>
        <dbReference type="ARBA" id="ARBA00022679"/>
    </source>
</evidence>
<dbReference type="AlphaFoldDB" id="A0AA37UM45"/>
<gene>
    <name evidence="5" type="ORF">GCM10025875_10070</name>
</gene>
<dbReference type="GO" id="GO:0004314">
    <property type="term" value="F:[acyl-carrier-protein] S-malonyltransferase activity"/>
    <property type="evidence" value="ECO:0007669"/>
    <property type="project" value="UniProtKB-EC"/>
</dbReference>
<comment type="caution">
    <text evidence="5">The sequence shown here is derived from an EMBL/GenBank/DDBJ whole genome shotgun (WGS) entry which is preliminary data.</text>
</comment>
<dbReference type="EMBL" id="BSUM01000001">
    <property type="protein sequence ID" value="GMA31015.1"/>
    <property type="molecule type" value="Genomic_DNA"/>
</dbReference>
<keyword evidence="6" id="KW-1185">Reference proteome</keyword>
<dbReference type="InterPro" id="IPR001227">
    <property type="entry name" value="Ac_transferase_dom_sf"/>
</dbReference>
<keyword evidence="2" id="KW-0808">Transferase</keyword>
<protein>
    <recommendedName>
        <fullName evidence="1">[acyl-carrier-protein] S-malonyltransferase</fullName>
        <ecNumber evidence="1">2.3.1.39</ecNumber>
    </recommendedName>
</protein>
<evidence type="ECO:0000313" key="5">
    <source>
        <dbReference type="EMBL" id="GMA31015.1"/>
    </source>
</evidence>
<organism evidence="5 6">
    <name type="scientific">Litorihabitans aurantiacus</name>
    <dbReference type="NCBI Taxonomy" id="1930061"/>
    <lineage>
        <taxon>Bacteria</taxon>
        <taxon>Bacillati</taxon>
        <taxon>Actinomycetota</taxon>
        <taxon>Actinomycetes</taxon>
        <taxon>Micrococcales</taxon>
        <taxon>Beutenbergiaceae</taxon>
        <taxon>Litorihabitans</taxon>
    </lineage>
</organism>
<dbReference type="SUPFAM" id="SSF52151">
    <property type="entry name" value="FabD/lysophospholipase-like"/>
    <property type="match status" value="1"/>
</dbReference>
<dbReference type="PANTHER" id="PTHR42681">
    <property type="entry name" value="MALONYL-COA-ACYL CARRIER PROTEIN TRANSACYLASE, MITOCHONDRIAL"/>
    <property type="match status" value="1"/>
</dbReference>
<dbReference type="EC" id="2.3.1.39" evidence="1"/>
<dbReference type="Proteomes" id="UP001157161">
    <property type="component" value="Unassembled WGS sequence"/>
</dbReference>
<dbReference type="InterPro" id="IPR016035">
    <property type="entry name" value="Acyl_Trfase/lysoPLipase"/>
</dbReference>
<dbReference type="Gene3D" id="3.40.366.10">
    <property type="entry name" value="Malonyl-Coenzyme A Acyl Carrier Protein, domain 2"/>
    <property type="match status" value="1"/>
</dbReference>
<evidence type="ECO:0000256" key="4">
    <source>
        <dbReference type="ARBA" id="ARBA00048462"/>
    </source>
</evidence>
<dbReference type="PANTHER" id="PTHR42681:SF1">
    <property type="entry name" value="MALONYL-COA-ACYL CARRIER PROTEIN TRANSACYLASE, MITOCHONDRIAL"/>
    <property type="match status" value="1"/>
</dbReference>
<reference evidence="5" key="2">
    <citation type="submission" date="2023-02" db="EMBL/GenBank/DDBJ databases">
        <authorList>
            <person name="Sun Q."/>
            <person name="Mori K."/>
        </authorList>
    </citation>
    <scope>NUCLEOTIDE SEQUENCE</scope>
    <source>
        <strain evidence="5">NBRC 112290</strain>
    </source>
</reference>
<sequence length="117" mass="12082">MLSAHEAFDDVVATWDAADPRVPLLSNADGAVVTDAREVLRRLSSQIISPVRWDLCQAALGAAGSHPVTGLVELAPGGVLAGLARRTLPDVARVAIKSPDDLEGARALVAEHGEGVA</sequence>
<evidence type="ECO:0000256" key="3">
    <source>
        <dbReference type="ARBA" id="ARBA00023315"/>
    </source>
</evidence>
<accession>A0AA37UM45</accession>
<dbReference type="InterPro" id="IPR050858">
    <property type="entry name" value="Mal-CoA-ACP_Trans/PKS_FabD"/>
</dbReference>
<evidence type="ECO:0000313" key="6">
    <source>
        <dbReference type="Proteomes" id="UP001157161"/>
    </source>
</evidence>
<name>A0AA37UM45_9MICO</name>